<dbReference type="InterPro" id="IPR036514">
    <property type="entry name" value="SGNH_hydro_sf"/>
</dbReference>
<organism evidence="1 2">
    <name type="scientific">Leptospira noguchii</name>
    <dbReference type="NCBI Taxonomy" id="28182"/>
    <lineage>
        <taxon>Bacteria</taxon>
        <taxon>Pseudomonadati</taxon>
        <taxon>Spirochaetota</taxon>
        <taxon>Spirochaetia</taxon>
        <taxon>Leptospirales</taxon>
        <taxon>Leptospiraceae</taxon>
        <taxon>Leptospira</taxon>
    </lineage>
</organism>
<evidence type="ECO:0000313" key="2">
    <source>
        <dbReference type="Proteomes" id="UP000829829"/>
    </source>
</evidence>
<dbReference type="RefSeq" id="WP_243815895.1">
    <property type="nucleotide sequence ID" value="NZ_CP091957.1"/>
</dbReference>
<dbReference type="NCBIfam" id="NF047474">
    <property type="entry name" value="GDSL_LA_2486"/>
    <property type="match status" value="1"/>
</dbReference>
<proteinExistence type="predicted"/>
<keyword evidence="1" id="KW-0378">Hydrolase</keyword>
<dbReference type="SUPFAM" id="SSF52266">
    <property type="entry name" value="SGNH hydrolase"/>
    <property type="match status" value="2"/>
</dbReference>
<reference evidence="1" key="1">
    <citation type="submission" date="2022-02" db="EMBL/GenBank/DDBJ databases">
        <title>The genetically variable rfb locus in Leptospira is a mobile cassette and a molecular signature of serovar identity.</title>
        <authorList>
            <person name="Nieves C."/>
            <person name="Vincent A.T."/>
            <person name="Zarantonelli L."/>
            <person name="Picardeau M."/>
            <person name="Veyrier F.J."/>
            <person name="Buschiazzo A."/>
        </authorList>
    </citation>
    <scope>NUCLEOTIDE SEQUENCE</scope>
    <source>
        <strain evidence="1">IP1512017</strain>
    </source>
</reference>
<accession>A0AAE9K9V2</accession>
<dbReference type="GO" id="GO:0016788">
    <property type="term" value="F:hydrolase activity, acting on ester bonds"/>
    <property type="evidence" value="ECO:0007669"/>
    <property type="project" value="UniProtKB-ARBA"/>
</dbReference>
<name>A0AAE9K9V2_9LEPT</name>
<dbReference type="AlphaFoldDB" id="A0AAE9K9V2"/>
<sequence length="342" mass="39532">MNFFSISKIVFPFTTFILLGELLTRIFPPTGLVYKLRDKQVHCIEEWEIPEILLCPNSDTILPHPAGFTFRVRVNEQGERIVSEEKIVPGRNPEVWLMGDSIAYGFGLNDSDTIAWKMQETLQRFGFQVRNLGVDSLGTGGVQRRMERKLICKGPNRNHCILPKAIFWIYHPSDLQDVYRDFYLKNSLSGRWLFRSSIFLSRYSALYNFFKIKNENRKLENLRKKGPEIIPETLSDYPQDHPSFFEMKTFFDTCKKLNINLTVVLYPNGSHSLTPLTSTPLLDQVAQFADQNGFSVLDTRPDFIREFDQNKTNFYLPNDGHPNSSAARLIADKILESVISKF</sequence>
<dbReference type="Proteomes" id="UP000829829">
    <property type="component" value="Chromosome 1"/>
</dbReference>
<gene>
    <name evidence="1" type="ORF">MAL03_07040</name>
</gene>
<dbReference type="EMBL" id="CP091957">
    <property type="protein sequence ID" value="UOG57868.1"/>
    <property type="molecule type" value="Genomic_DNA"/>
</dbReference>
<dbReference type="Gene3D" id="3.40.50.1110">
    <property type="entry name" value="SGNH hydrolase"/>
    <property type="match status" value="1"/>
</dbReference>
<protein>
    <submittedName>
        <fullName evidence="1">SGNH/GDSL hydrolase family protein</fullName>
    </submittedName>
</protein>
<evidence type="ECO:0000313" key="1">
    <source>
        <dbReference type="EMBL" id="UOG57868.1"/>
    </source>
</evidence>